<accession>A0ACC0CQU6</accession>
<keyword evidence="2" id="KW-1185">Reference proteome</keyword>
<gene>
    <name evidence="1" type="ORF">F4821DRAFT_206245</name>
</gene>
<reference evidence="1 2" key="1">
    <citation type="journal article" date="2022" name="New Phytol.">
        <title>Ecological generalism drives hyperdiversity of secondary metabolite gene clusters in xylarialean endophytes.</title>
        <authorList>
            <person name="Franco M.E.E."/>
            <person name="Wisecaver J.H."/>
            <person name="Arnold A.E."/>
            <person name="Ju Y.M."/>
            <person name="Slot J.C."/>
            <person name="Ahrendt S."/>
            <person name="Moore L.P."/>
            <person name="Eastman K.E."/>
            <person name="Scott K."/>
            <person name="Konkel Z."/>
            <person name="Mondo S.J."/>
            <person name="Kuo A."/>
            <person name="Hayes R.D."/>
            <person name="Haridas S."/>
            <person name="Andreopoulos B."/>
            <person name="Riley R."/>
            <person name="LaButti K."/>
            <person name="Pangilinan J."/>
            <person name="Lipzen A."/>
            <person name="Amirebrahimi M."/>
            <person name="Yan J."/>
            <person name="Adam C."/>
            <person name="Keymanesh K."/>
            <person name="Ng V."/>
            <person name="Louie K."/>
            <person name="Northen T."/>
            <person name="Drula E."/>
            <person name="Henrissat B."/>
            <person name="Hsieh H.M."/>
            <person name="Youens-Clark K."/>
            <person name="Lutzoni F."/>
            <person name="Miadlikowska J."/>
            <person name="Eastwood D.C."/>
            <person name="Hamelin R.C."/>
            <person name="Grigoriev I.V."/>
            <person name="U'Ren J.M."/>
        </authorList>
    </citation>
    <scope>NUCLEOTIDE SEQUENCE [LARGE SCALE GENOMIC DNA]</scope>
    <source>
        <strain evidence="1 2">ER1909</strain>
    </source>
</reference>
<dbReference type="EMBL" id="MU394364">
    <property type="protein sequence ID" value="KAI6082766.1"/>
    <property type="molecule type" value="Genomic_DNA"/>
</dbReference>
<evidence type="ECO:0000313" key="2">
    <source>
        <dbReference type="Proteomes" id="UP001497680"/>
    </source>
</evidence>
<dbReference type="Proteomes" id="UP001497680">
    <property type="component" value="Unassembled WGS sequence"/>
</dbReference>
<organism evidence="1 2">
    <name type="scientific">Hypoxylon rubiginosum</name>
    <dbReference type="NCBI Taxonomy" id="110542"/>
    <lineage>
        <taxon>Eukaryota</taxon>
        <taxon>Fungi</taxon>
        <taxon>Dikarya</taxon>
        <taxon>Ascomycota</taxon>
        <taxon>Pezizomycotina</taxon>
        <taxon>Sordariomycetes</taxon>
        <taxon>Xylariomycetidae</taxon>
        <taxon>Xylariales</taxon>
        <taxon>Hypoxylaceae</taxon>
        <taxon>Hypoxylon</taxon>
    </lineage>
</organism>
<evidence type="ECO:0000313" key="1">
    <source>
        <dbReference type="EMBL" id="KAI6082766.1"/>
    </source>
</evidence>
<name>A0ACC0CQU6_9PEZI</name>
<sequence length="240" mass="26457">MAPSQTELQPKCSSPVCKGGSATDLLLCSACKQARYCSKNCQKQDWSNHKTFCKHVSTNGASSKLLDSVAYHPKVAAHDPQARAIAREIGITLPISNSEFRGLNFPMRRLVVTGKDTPENLSLFFGQHNSVQEVHKNVRLEVLLRPPPGSPMYVLSTSTGADENCPSWTPREPSAAESVEIEEIRAMQEVIRSHMGARGVENISTNDMRDILVENFGNQWSAKLQTYQNAVNSMDQGVQV</sequence>
<comment type="caution">
    <text evidence="1">The sequence shown here is derived from an EMBL/GenBank/DDBJ whole genome shotgun (WGS) entry which is preliminary data.</text>
</comment>
<protein>
    <submittedName>
        <fullName evidence="1">Uncharacterized protein</fullName>
    </submittedName>
</protein>
<proteinExistence type="predicted"/>